<proteinExistence type="predicted"/>
<feature type="transmembrane region" description="Helical" evidence="1">
    <location>
        <begin position="78"/>
        <end position="100"/>
    </location>
</feature>
<protein>
    <submittedName>
        <fullName evidence="2">Plasmid stabilization protein</fullName>
    </submittedName>
</protein>
<evidence type="ECO:0000313" key="2">
    <source>
        <dbReference type="EMBL" id="KWV42301.1"/>
    </source>
</evidence>
<name>A0A109J4N9_9HYPH</name>
<dbReference type="AlphaFoldDB" id="A0A109J4N9"/>
<keyword evidence="1" id="KW-0812">Transmembrane</keyword>
<evidence type="ECO:0000313" key="3">
    <source>
        <dbReference type="Proteomes" id="UP000068164"/>
    </source>
</evidence>
<evidence type="ECO:0000256" key="1">
    <source>
        <dbReference type="SAM" id="Phobius"/>
    </source>
</evidence>
<organism evidence="2 3">
    <name type="scientific">Rhizobium altiplani</name>
    <dbReference type="NCBI Taxonomy" id="1864509"/>
    <lineage>
        <taxon>Bacteria</taxon>
        <taxon>Pseudomonadati</taxon>
        <taxon>Pseudomonadota</taxon>
        <taxon>Alphaproteobacteria</taxon>
        <taxon>Hyphomicrobiales</taxon>
        <taxon>Rhizobiaceae</taxon>
        <taxon>Rhizobium/Agrobacterium group</taxon>
        <taxon>Rhizobium</taxon>
    </lineage>
</organism>
<dbReference type="Proteomes" id="UP000068164">
    <property type="component" value="Unassembled WGS sequence"/>
</dbReference>
<keyword evidence="3" id="KW-1185">Reference proteome</keyword>
<keyword evidence="1" id="KW-0472">Membrane</keyword>
<dbReference type="RefSeq" id="WP_062374678.1">
    <property type="nucleotide sequence ID" value="NZ_LNCD01000136.1"/>
</dbReference>
<accession>A0A109J4N9</accession>
<dbReference type="OrthoDB" id="7724949at2"/>
<comment type="caution">
    <text evidence="2">The sequence shown here is derived from an EMBL/GenBank/DDBJ whole genome shotgun (WGS) entry which is preliminary data.</text>
</comment>
<keyword evidence="1" id="KW-1133">Transmembrane helix</keyword>
<dbReference type="EMBL" id="LNCD01000136">
    <property type="protein sequence ID" value="KWV42301.1"/>
    <property type="molecule type" value="Genomic_DNA"/>
</dbReference>
<gene>
    <name evidence="2" type="ORF">AS026_20930</name>
</gene>
<dbReference type="Gene3D" id="3.30.2310.20">
    <property type="entry name" value="RelE-like"/>
    <property type="match status" value="1"/>
</dbReference>
<reference evidence="2 3" key="1">
    <citation type="submission" date="2015-11" db="EMBL/GenBank/DDBJ databases">
        <title>Draft Genome Sequence of the Strain BR 10423 (Rhizobium sp.) isolated from nodules of Mimosa pudica.</title>
        <authorList>
            <person name="Barauna A.C."/>
            <person name="Zilli J.E."/>
            <person name="Simoes-Araujo J.L."/>
            <person name="Reis V.M."/>
            <person name="James E.K."/>
            <person name="Reis F.B.Jr."/>
            <person name="Rouws L.F."/>
            <person name="Passos S.R."/>
            <person name="Gois S.R."/>
        </authorList>
    </citation>
    <scope>NUCLEOTIDE SEQUENCE [LARGE SCALE GENOMIC DNA]</scope>
    <source>
        <strain evidence="2 3">BR10423</strain>
    </source>
</reference>
<dbReference type="InterPro" id="IPR035093">
    <property type="entry name" value="RelE/ParE_toxin_dom_sf"/>
</dbReference>
<sequence length="114" mass="13366">MWSLEYSVEAERDFELIFDHLFAAYCDLGDHPDEALERAAGRIRDLRMSIKRIAETPSIGTLRPDIYPGIHFLRRDKAAVWFLPIVQRRTIVVAAIFFGAQDHIRHMMRRLLEN</sequence>